<evidence type="ECO:0000313" key="2">
    <source>
        <dbReference type="Proteomes" id="UP000015464"/>
    </source>
</evidence>
<dbReference type="eggNOG" id="KOG0351">
    <property type="taxonomic scope" value="Eukaryota"/>
</dbReference>
<gene>
    <name evidence="1" type="ORF">SPOG_05265</name>
</gene>
<sequence length="262" mass="31091">MSSKTLEEYIDLHGESNLDKLVWSSNAINKYRQKASYFNELLYCLVCISAGQPVRAEEKSLWSLRDLTKITNKINFLFGRIMICTRHNKACNMKYAKQPIVIFLPESLSILALRYYALVRPFEYFLKYLMSGRDETFFPYRDVMFVVRGQRTRGRLPQQLFSRVVYKDIQRPMGLRNYYLISNYFREKLLDHKKDPKNSCVNVENGCMRSSNLQAEKNTDDTFNYLPHEFFINSLRESLRWHELLQIKNNDSYGPLHEPETD</sequence>
<name>S9XER2_SCHCR</name>
<dbReference type="EMBL" id="KE546989">
    <property type="protein sequence ID" value="EPY52271.1"/>
    <property type="molecule type" value="Genomic_DNA"/>
</dbReference>
<dbReference type="Proteomes" id="UP000015464">
    <property type="component" value="Unassembled WGS sequence"/>
</dbReference>
<dbReference type="RefSeq" id="XP_013022931.1">
    <property type="nucleotide sequence ID" value="XM_013167477.1"/>
</dbReference>
<reference evidence="1 2" key="1">
    <citation type="journal article" date="2011" name="Science">
        <title>Comparative functional genomics of the fission yeasts.</title>
        <authorList>
            <person name="Rhind N."/>
            <person name="Chen Z."/>
            <person name="Yassour M."/>
            <person name="Thompson D.A."/>
            <person name="Haas B.J."/>
            <person name="Habib N."/>
            <person name="Wapinski I."/>
            <person name="Roy S."/>
            <person name="Lin M.F."/>
            <person name="Heiman D.I."/>
            <person name="Young S.K."/>
            <person name="Furuya K."/>
            <person name="Guo Y."/>
            <person name="Pidoux A."/>
            <person name="Chen H.M."/>
            <person name="Robbertse B."/>
            <person name="Goldberg J.M."/>
            <person name="Aoki K."/>
            <person name="Bayne E.H."/>
            <person name="Berlin A.M."/>
            <person name="Desjardins C.A."/>
            <person name="Dobbs E."/>
            <person name="Dukaj L."/>
            <person name="Fan L."/>
            <person name="FitzGerald M.G."/>
            <person name="French C."/>
            <person name="Gujja S."/>
            <person name="Hansen K."/>
            <person name="Keifenheim D."/>
            <person name="Levin J.Z."/>
            <person name="Mosher R.A."/>
            <person name="Mueller C.A."/>
            <person name="Pfiffner J."/>
            <person name="Priest M."/>
            <person name="Russ C."/>
            <person name="Smialowska A."/>
            <person name="Swoboda P."/>
            <person name="Sykes S.M."/>
            <person name="Vaughn M."/>
            <person name="Vengrova S."/>
            <person name="Yoder R."/>
            <person name="Zeng Q."/>
            <person name="Allshire R."/>
            <person name="Baulcombe D."/>
            <person name="Birren B.W."/>
            <person name="Brown W."/>
            <person name="Ekwall K."/>
            <person name="Kellis M."/>
            <person name="Leatherwood J."/>
            <person name="Levin H."/>
            <person name="Margalit H."/>
            <person name="Martienssen R."/>
            <person name="Nieduszynski C.A."/>
            <person name="Spatafora J.W."/>
            <person name="Friedman N."/>
            <person name="Dalgaard J.Z."/>
            <person name="Baumann P."/>
            <person name="Niki H."/>
            <person name="Regev A."/>
            <person name="Nusbaum C."/>
        </authorList>
    </citation>
    <scope>NUCLEOTIDE SEQUENCE [LARGE SCALE GENOMIC DNA]</scope>
    <source>
        <strain evidence="2">OY26 / ATCC MYA-4695 / CBS 11777 / NBRC 106824 / NRRL Y48691</strain>
    </source>
</reference>
<dbReference type="AlphaFoldDB" id="S9XER2"/>
<organism evidence="1 2">
    <name type="scientific">Schizosaccharomyces cryophilus (strain OY26 / ATCC MYA-4695 / CBS 11777 / NBRC 106824 / NRRL Y48691)</name>
    <name type="common">Fission yeast</name>
    <dbReference type="NCBI Taxonomy" id="653667"/>
    <lineage>
        <taxon>Eukaryota</taxon>
        <taxon>Fungi</taxon>
        <taxon>Dikarya</taxon>
        <taxon>Ascomycota</taxon>
        <taxon>Taphrinomycotina</taxon>
        <taxon>Schizosaccharomycetes</taxon>
        <taxon>Schizosaccharomycetales</taxon>
        <taxon>Schizosaccharomycetaceae</taxon>
        <taxon>Schizosaccharomyces</taxon>
    </lineage>
</organism>
<dbReference type="GeneID" id="25039353"/>
<protein>
    <submittedName>
        <fullName evidence="1">Uncharacterized protein</fullName>
    </submittedName>
</protein>
<dbReference type="OrthoDB" id="4845846at2759"/>
<keyword evidence="2" id="KW-1185">Reference proteome</keyword>
<accession>S9XER2</accession>
<dbReference type="HOGENOM" id="CLU_1062291_0_0_1"/>
<evidence type="ECO:0000313" key="1">
    <source>
        <dbReference type="EMBL" id="EPY52271.1"/>
    </source>
</evidence>
<dbReference type="STRING" id="653667.S9XER2"/>
<proteinExistence type="predicted"/>